<evidence type="ECO:0000256" key="1">
    <source>
        <dbReference type="SAM" id="SignalP"/>
    </source>
</evidence>
<feature type="signal peptide" evidence="1">
    <location>
        <begin position="1"/>
        <end position="19"/>
    </location>
</feature>
<dbReference type="AlphaFoldDB" id="A0A5D4K926"/>
<reference evidence="2 3" key="1">
    <citation type="submission" date="2019-08" db="EMBL/GenBank/DDBJ databases">
        <title>Bacillus genomes from the desert of Cuatro Cienegas, Coahuila.</title>
        <authorList>
            <person name="Olmedo-Alvarez G."/>
        </authorList>
    </citation>
    <scope>NUCLEOTIDE SEQUENCE [LARGE SCALE GENOMIC DNA]</scope>
    <source>
        <strain evidence="2 3">CH40_1T</strain>
    </source>
</reference>
<dbReference type="SUPFAM" id="SSF89392">
    <property type="entry name" value="Prokaryotic lipoproteins and lipoprotein localization factors"/>
    <property type="match status" value="1"/>
</dbReference>
<organism evidence="2 3">
    <name type="scientific">Rossellomorea vietnamensis</name>
    <dbReference type="NCBI Taxonomy" id="218284"/>
    <lineage>
        <taxon>Bacteria</taxon>
        <taxon>Bacillati</taxon>
        <taxon>Bacillota</taxon>
        <taxon>Bacilli</taxon>
        <taxon>Bacillales</taxon>
        <taxon>Bacillaceae</taxon>
        <taxon>Rossellomorea</taxon>
    </lineage>
</organism>
<dbReference type="Gene3D" id="2.50.20.10">
    <property type="entry name" value="Lipoprotein localisation LolA/LolB/LppX"/>
    <property type="match status" value="1"/>
</dbReference>
<accession>A0A5D4K926</accession>
<dbReference type="InterPro" id="IPR029046">
    <property type="entry name" value="LolA/LolB/LppX"/>
</dbReference>
<dbReference type="Proteomes" id="UP000323317">
    <property type="component" value="Unassembled WGS sequence"/>
</dbReference>
<sequence>MKKKLVVLVAALMAIVMLAACGAKSQEDVLKDLTAKAEDMKGYKAKAKMTLQVGDEPQTYEVDIWHNDPNYYRVNLSNPAKEQSQMILRNDEGVFVLTPALNKSFRFESDWPNNSSQAYLFESLVQDIEKDKEAKFTETKSHYVFETATRYQNSQMLPVQEISFNKKDLTPASVKVMDADRNALVTVEFSEMDTKAAFDKNDFDMKKNMTGAQLEMPVTASVGDSEFSVNYPLAAAEKGAELVEEKEVKTEDGKRVVLTYDGEKSFTLVQEKSTVVPAVTVSTTVNGEIQDLGFTVAAMTDRSITWTYDGVDYMLASNDLTPEEMTEIAQSVQGSMVK</sequence>
<dbReference type="PROSITE" id="PS51257">
    <property type="entry name" value="PROKAR_LIPOPROTEIN"/>
    <property type="match status" value="1"/>
</dbReference>
<keyword evidence="2" id="KW-0449">Lipoprotein</keyword>
<comment type="caution">
    <text evidence="2">The sequence shown here is derived from an EMBL/GenBank/DDBJ whole genome shotgun (WGS) entry which is preliminary data.</text>
</comment>
<proteinExistence type="predicted"/>
<dbReference type="InterPro" id="IPR052944">
    <property type="entry name" value="Sporulation_related"/>
</dbReference>
<dbReference type="PANTHER" id="PTHR37507:SF2">
    <property type="entry name" value="SPORULATION PROTEIN YDCC"/>
    <property type="match status" value="1"/>
</dbReference>
<evidence type="ECO:0000313" key="2">
    <source>
        <dbReference type="EMBL" id="TYR73369.1"/>
    </source>
</evidence>
<dbReference type="RefSeq" id="WP_148948369.1">
    <property type="nucleotide sequence ID" value="NZ_JBNIKK010000027.1"/>
</dbReference>
<protein>
    <submittedName>
        <fullName evidence="2">Outer membrane lipoprotein carrier protein LolA</fullName>
    </submittedName>
</protein>
<feature type="chain" id="PRO_5039561644" evidence="1">
    <location>
        <begin position="20"/>
        <end position="338"/>
    </location>
</feature>
<evidence type="ECO:0000313" key="3">
    <source>
        <dbReference type="Proteomes" id="UP000323317"/>
    </source>
</evidence>
<keyword evidence="1" id="KW-0732">Signal</keyword>
<name>A0A5D4K926_9BACI</name>
<gene>
    <name evidence="2" type="ORF">FZC79_19175</name>
</gene>
<dbReference type="PANTHER" id="PTHR37507">
    <property type="entry name" value="SPORULATION PROTEIN YDCC"/>
    <property type="match status" value="1"/>
</dbReference>
<dbReference type="EMBL" id="VTEH01000019">
    <property type="protein sequence ID" value="TYR73369.1"/>
    <property type="molecule type" value="Genomic_DNA"/>
</dbReference>